<name>A0A173QT38_9FIRM</name>
<dbReference type="InterPro" id="IPR000524">
    <property type="entry name" value="Tscrpt_reg_HTH_GntR"/>
</dbReference>
<dbReference type="GO" id="GO:0003677">
    <property type="term" value="F:DNA binding"/>
    <property type="evidence" value="ECO:0007669"/>
    <property type="project" value="UniProtKB-KW"/>
</dbReference>
<dbReference type="RefSeq" id="WP_055236579.1">
    <property type="nucleotide sequence ID" value="NZ_CYXM01000001.1"/>
</dbReference>
<dbReference type="PROSITE" id="PS50949">
    <property type="entry name" value="HTH_GNTR"/>
    <property type="match status" value="1"/>
</dbReference>
<dbReference type="InterPro" id="IPR036388">
    <property type="entry name" value="WH-like_DNA-bd_sf"/>
</dbReference>
<proteinExistence type="predicted"/>
<dbReference type="AlphaFoldDB" id="A0A173QT38"/>
<dbReference type="GO" id="GO:0003700">
    <property type="term" value="F:DNA-binding transcription factor activity"/>
    <property type="evidence" value="ECO:0007669"/>
    <property type="project" value="InterPro"/>
</dbReference>
<reference evidence="5 6" key="1">
    <citation type="submission" date="2015-09" db="EMBL/GenBank/DDBJ databases">
        <authorList>
            <consortium name="Pathogen Informatics"/>
        </authorList>
    </citation>
    <scope>NUCLEOTIDE SEQUENCE [LARGE SCALE GENOMIC DNA]</scope>
    <source>
        <strain evidence="5 6">2789STDY5834968</strain>
    </source>
</reference>
<dbReference type="OrthoDB" id="154206at2"/>
<evidence type="ECO:0000313" key="6">
    <source>
        <dbReference type="Proteomes" id="UP000095673"/>
    </source>
</evidence>
<dbReference type="Proteomes" id="UP000095673">
    <property type="component" value="Unassembled WGS sequence"/>
</dbReference>
<dbReference type="EMBL" id="CYXM01000001">
    <property type="protein sequence ID" value="CUM68725.1"/>
    <property type="molecule type" value="Genomic_DNA"/>
</dbReference>
<accession>A0A173QT38</accession>
<protein>
    <submittedName>
        <fullName evidence="5">DNA-binding transcriptional regulator GlcC</fullName>
    </submittedName>
</protein>
<keyword evidence="3" id="KW-0804">Transcription</keyword>
<dbReference type="PANTHER" id="PTHR43537">
    <property type="entry name" value="TRANSCRIPTIONAL REGULATOR, GNTR FAMILY"/>
    <property type="match status" value="1"/>
</dbReference>
<evidence type="ECO:0000313" key="5">
    <source>
        <dbReference type="EMBL" id="CUM68725.1"/>
    </source>
</evidence>
<gene>
    <name evidence="5" type="ORF">ERS852580_00014</name>
</gene>
<keyword evidence="2 5" id="KW-0238">DNA-binding</keyword>
<evidence type="ECO:0000256" key="2">
    <source>
        <dbReference type="ARBA" id="ARBA00023125"/>
    </source>
</evidence>
<dbReference type="SUPFAM" id="SSF46785">
    <property type="entry name" value="Winged helix' DNA-binding domain"/>
    <property type="match status" value="1"/>
</dbReference>
<dbReference type="Pfam" id="PF00392">
    <property type="entry name" value="GntR"/>
    <property type="match status" value="1"/>
</dbReference>
<dbReference type="SMART" id="SM00345">
    <property type="entry name" value="HTH_GNTR"/>
    <property type="match status" value="1"/>
</dbReference>
<organism evidence="5 6">
    <name type="scientific">Agathobacter rectalis</name>
    <dbReference type="NCBI Taxonomy" id="39491"/>
    <lineage>
        <taxon>Bacteria</taxon>
        <taxon>Bacillati</taxon>
        <taxon>Bacillota</taxon>
        <taxon>Clostridia</taxon>
        <taxon>Lachnospirales</taxon>
        <taxon>Lachnospiraceae</taxon>
        <taxon>Agathobacter</taxon>
    </lineage>
</organism>
<sequence length="216" mass="24550">MRNKRVCDYIAEAIQNEILSGRMSSGVPLRQEELADSLGYSRIPIREALQILESQGLAKRLATRHVVVADFSDEVITEIYELLSDVEIKLLKGMLQSGICLWDKAVSDNSEQPNCVYEPSAINEKLYAELQFHETIISNSHNEYFTHILENGLWCYIRFAVEETAAGRENARRLELLSKIAEAYSDKDIKIVRELLGEYFGSLCEAVIAERTESSR</sequence>
<dbReference type="InterPro" id="IPR036390">
    <property type="entry name" value="WH_DNA-bd_sf"/>
</dbReference>
<keyword evidence="1" id="KW-0805">Transcription regulation</keyword>
<dbReference type="Gene3D" id="1.10.10.10">
    <property type="entry name" value="Winged helix-like DNA-binding domain superfamily/Winged helix DNA-binding domain"/>
    <property type="match status" value="1"/>
</dbReference>
<evidence type="ECO:0000259" key="4">
    <source>
        <dbReference type="PROSITE" id="PS50949"/>
    </source>
</evidence>
<evidence type="ECO:0000256" key="1">
    <source>
        <dbReference type="ARBA" id="ARBA00023015"/>
    </source>
</evidence>
<evidence type="ECO:0000256" key="3">
    <source>
        <dbReference type="ARBA" id="ARBA00023163"/>
    </source>
</evidence>
<feature type="domain" description="HTH gntR-type" evidence="4">
    <location>
        <begin position="4"/>
        <end position="71"/>
    </location>
</feature>
<dbReference type="PANTHER" id="PTHR43537:SF24">
    <property type="entry name" value="GLUCONATE OPERON TRANSCRIPTIONAL REPRESSOR"/>
    <property type="match status" value="1"/>
</dbReference>